<feature type="repeat" description="PPR" evidence="2">
    <location>
        <begin position="351"/>
        <end position="385"/>
    </location>
</feature>
<feature type="repeat" description="PPR" evidence="2">
    <location>
        <begin position="920"/>
        <end position="954"/>
    </location>
</feature>
<dbReference type="AlphaFoldDB" id="A0AAE0KV62"/>
<dbReference type="Pfam" id="PF17177">
    <property type="entry name" value="PPR_long"/>
    <property type="match status" value="1"/>
</dbReference>
<dbReference type="InterPro" id="IPR033443">
    <property type="entry name" value="PROP1-like_PPR_dom"/>
</dbReference>
<feature type="repeat" description="PPR" evidence="2">
    <location>
        <begin position="453"/>
        <end position="487"/>
    </location>
</feature>
<gene>
    <name evidence="5" type="ORF">CYMTET_29428</name>
</gene>
<sequence length="1042" mass="114386">MNHYVLNTAKASGHIARFANCVHGRGLLRLSHQEEITSSRNAWQPALEGASDHRTRPPNPSSSHLPEMMSDPRPNNSHQYQSVHGCAPRHAESGGTFFGCKAFASLTEVSDLEKAQQRLFSANPQTLTYDQIEGMLGTVCPACAIQFHRTLLVHQSDHPRTFLALIASLLGRGALAGLALRVVHQLRWAQSRPRDPPPATAPGTHSHDINLHEVLRELIVSLLGAGDSRVAEQALRELHAVGLEPTASLCALVIGGLLSHGPSPASASGEDPQPGLHGDLPRGSSRGAKTEKESQCELALALKADLPLWGIPPKDLTPIYDVIVRRLAKAGLIELAEAQLTEMHFTGVQPSLRIYNVLVHALLKDGAATRAVKLLNEMQASGCSADKYTYCAFIEFSPATSMCEGLVENMLASGVERSTAVYAALLSKLLQHRQPQRAAMWLGRMQQDGVAPSVRLYNQVIHGLARGGQMRHAEEVLDDMRAAGELPDVVTYTTMLQAYGRRGQQAGMQRTFEQLRADGITPDLTAYNAMVAALAEARRGQEAEEVLEEMARVGVMPDVVTFTTLIDAAGKDGRVKHAEELLRRMKRSGVAPNVYTYSALLRACNASGQRPSEEVPVEELEKIPLESKRINYHALVAALEDSGQGHRTEEVVAGLQSGQGGDVANYGYLIMALANRGNFDLAGRLLMKMREANLTPRLEVYTALIRQLGRAGLVDGMRSVLSDMFLRGLGATVDTYDALIEGLMRRGDLEGVRSLLETSWTIEVASTSQAKVYRSIRHALSQYEESGNARRLLPGADVWDRHEAMAVQPEASDEKSNNEGSAATYWMEVVWEILEHMKDAGIEPQLSTYNGLIRAQVETGRVQCIQDECVASLLEEMHRTGVEPDSDTFSWLLHMLAKNKQHEQLPRAEQIIAEFGLEPNFLMYSCTVHALAKARMFDDAEDLIGQMKREGMQPNKLTYSPLIFSLAQAGNLDDAVRVLEQMMDEGIQPDVLVYNGLIRLSLDSSDQDLAKHLYQQMLDSGLQPDDVTESLSAQLNSRHPFL</sequence>
<feature type="region of interest" description="Disordered" evidence="3">
    <location>
        <begin position="262"/>
        <end position="289"/>
    </location>
</feature>
<dbReference type="EMBL" id="LGRX02016745">
    <property type="protein sequence ID" value="KAK3261679.1"/>
    <property type="molecule type" value="Genomic_DNA"/>
</dbReference>
<feature type="repeat" description="PPR" evidence="2">
    <location>
        <begin position="990"/>
        <end position="1024"/>
    </location>
</feature>
<feature type="compositionally biased region" description="Polar residues" evidence="3">
    <location>
        <begin position="73"/>
        <end position="82"/>
    </location>
</feature>
<feature type="repeat" description="PPR" evidence="2">
    <location>
        <begin position="418"/>
        <end position="452"/>
    </location>
</feature>
<dbReference type="Proteomes" id="UP001190700">
    <property type="component" value="Unassembled WGS sequence"/>
</dbReference>
<feature type="repeat" description="PPR" evidence="2">
    <location>
        <begin position="662"/>
        <end position="696"/>
    </location>
</feature>
<organism evidence="5 6">
    <name type="scientific">Cymbomonas tetramitiformis</name>
    <dbReference type="NCBI Taxonomy" id="36881"/>
    <lineage>
        <taxon>Eukaryota</taxon>
        <taxon>Viridiplantae</taxon>
        <taxon>Chlorophyta</taxon>
        <taxon>Pyramimonadophyceae</taxon>
        <taxon>Pyramimonadales</taxon>
        <taxon>Pyramimonadaceae</taxon>
        <taxon>Cymbomonas</taxon>
    </lineage>
</organism>
<feature type="region of interest" description="Disordered" evidence="3">
    <location>
        <begin position="45"/>
        <end position="82"/>
    </location>
</feature>
<evidence type="ECO:0000256" key="3">
    <source>
        <dbReference type="SAM" id="MobiDB-lite"/>
    </source>
</evidence>
<evidence type="ECO:0000313" key="5">
    <source>
        <dbReference type="EMBL" id="KAK3261679.1"/>
    </source>
</evidence>
<name>A0AAE0KV62_9CHLO</name>
<feature type="domain" description="PROP1-like PPR" evidence="4">
    <location>
        <begin position="873"/>
        <end position="1009"/>
    </location>
</feature>
<dbReference type="Pfam" id="PF01535">
    <property type="entry name" value="PPR"/>
    <property type="match status" value="1"/>
</dbReference>
<dbReference type="PANTHER" id="PTHR47936:SF1">
    <property type="entry name" value="PENTATRICOPEPTIDE REPEAT-CONTAINING PROTEIN GUN1, CHLOROPLASTIC"/>
    <property type="match status" value="1"/>
</dbReference>
<proteinExistence type="predicted"/>
<dbReference type="Gene3D" id="1.25.40.10">
    <property type="entry name" value="Tetratricopeptide repeat domain"/>
    <property type="match status" value="7"/>
</dbReference>
<dbReference type="InterPro" id="IPR002885">
    <property type="entry name" value="PPR_rpt"/>
</dbReference>
<dbReference type="Pfam" id="PF13812">
    <property type="entry name" value="PPR_3"/>
    <property type="match status" value="2"/>
</dbReference>
<dbReference type="PROSITE" id="PS51375">
    <property type="entry name" value="PPR"/>
    <property type="match status" value="10"/>
</dbReference>
<protein>
    <recommendedName>
        <fullName evidence="4">PROP1-like PPR domain-containing protein</fullName>
    </recommendedName>
</protein>
<comment type="caution">
    <text evidence="5">The sequence shown here is derived from an EMBL/GenBank/DDBJ whole genome shotgun (WGS) entry which is preliminary data.</text>
</comment>
<feature type="repeat" description="PPR" evidence="2">
    <location>
        <begin position="955"/>
        <end position="989"/>
    </location>
</feature>
<dbReference type="Pfam" id="PF13041">
    <property type="entry name" value="PPR_2"/>
    <property type="match status" value="3"/>
</dbReference>
<evidence type="ECO:0000313" key="6">
    <source>
        <dbReference type="Proteomes" id="UP001190700"/>
    </source>
</evidence>
<dbReference type="PANTHER" id="PTHR47936">
    <property type="entry name" value="PPR_LONG DOMAIN-CONTAINING PROTEIN"/>
    <property type="match status" value="1"/>
</dbReference>
<feature type="repeat" description="PPR" evidence="2">
    <location>
        <begin position="558"/>
        <end position="592"/>
    </location>
</feature>
<dbReference type="NCBIfam" id="TIGR00756">
    <property type="entry name" value="PPR"/>
    <property type="match status" value="6"/>
</dbReference>
<accession>A0AAE0KV62</accession>
<keyword evidence="6" id="KW-1185">Reference proteome</keyword>
<feature type="repeat" description="PPR" evidence="2">
    <location>
        <begin position="523"/>
        <end position="557"/>
    </location>
</feature>
<reference evidence="5 6" key="1">
    <citation type="journal article" date="2015" name="Genome Biol. Evol.">
        <title>Comparative Genomics of a Bacterivorous Green Alga Reveals Evolutionary Causalities and Consequences of Phago-Mixotrophic Mode of Nutrition.</title>
        <authorList>
            <person name="Burns J.A."/>
            <person name="Paasch A."/>
            <person name="Narechania A."/>
            <person name="Kim E."/>
        </authorList>
    </citation>
    <scope>NUCLEOTIDE SEQUENCE [LARGE SCALE GENOMIC DNA]</scope>
    <source>
        <strain evidence="5 6">PLY_AMNH</strain>
    </source>
</reference>
<evidence type="ECO:0000259" key="4">
    <source>
        <dbReference type="Pfam" id="PF17177"/>
    </source>
</evidence>
<evidence type="ECO:0000256" key="2">
    <source>
        <dbReference type="PROSITE-ProRule" id="PRU00708"/>
    </source>
</evidence>
<feature type="repeat" description="PPR" evidence="2">
    <location>
        <begin position="488"/>
        <end position="522"/>
    </location>
</feature>
<dbReference type="InterPro" id="IPR011990">
    <property type="entry name" value="TPR-like_helical_dom_sf"/>
</dbReference>
<keyword evidence="1" id="KW-0677">Repeat</keyword>
<evidence type="ECO:0000256" key="1">
    <source>
        <dbReference type="ARBA" id="ARBA00022737"/>
    </source>
</evidence>